<gene>
    <name evidence="3" type="ORF">N788_02950</name>
</gene>
<dbReference type="PATRIC" id="fig|1121014.3.peg.1268"/>
<name>A0A087MI79_9GAMM</name>
<evidence type="ECO:0000259" key="2">
    <source>
        <dbReference type="Pfam" id="PF13349"/>
    </source>
</evidence>
<dbReference type="InterPro" id="IPR025164">
    <property type="entry name" value="Toastrack_DUF4097"/>
</dbReference>
<reference evidence="4" key="1">
    <citation type="submission" date="2013-08" db="EMBL/GenBank/DDBJ databases">
        <title>Genome sequencing of Arenimonas donghaensis.</title>
        <authorList>
            <person name="Chen F."/>
            <person name="Wang G."/>
        </authorList>
    </citation>
    <scope>NUCLEOTIDE SEQUENCE [LARGE SCALE GENOMIC DNA]</scope>
    <source>
        <strain evidence="4">HO3-R19</strain>
    </source>
</reference>
<dbReference type="Proteomes" id="UP000029085">
    <property type="component" value="Unassembled WGS sequence"/>
</dbReference>
<keyword evidence="1" id="KW-0732">Signal</keyword>
<proteinExistence type="predicted"/>
<evidence type="ECO:0000313" key="3">
    <source>
        <dbReference type="EMBL" id="KFL36582.1"/>
    </source>
</evidence>
<dbReference type="OrthoDB" id="7056452at2"/>
<comment type="caution">
    <text evidence="3">The sequence shown here is derived from an EMBL/GenBank/DDBJ whole genome shotgun (WGS) entry which is preliminary data.</text>
</comment>
<dbReference type="AlphaFoldDB" id="A0A087MI79"/>
<feature type="chain" id="PRO_5001826292" description="DUF4097 domain-containing protein" evidence="1">
    <location>
        <begin position="21"/>
        <end position="302"/>
    </location>
</feature>
<accession>A0A087MI79</accession>
<dbReference type="RefSeq" id="WP_034222659.1">
    <property type="nucleotide sequence ID" value="NZ_AVCJ01000012.1"/>
</dbReference>
<dbReference type="Pfam" id="PF13349">
    <property type="entry name" value="DUF4097"/>
    <property type="match status" value="1"/>
</dbReference>
<evidence type="ECO:0000256" key="1">
    <source>
        <dbReference type="SAM" id="SignalP"/>
    </source>
</evidence>
<dbReference type="STRING" id="1121014.N788_02950"/>
<feature type="signal peptide" evidence="1">
    <location>
        <begin position="1"/>
        <end position="20"/>
    </location>
</feature>
<sequence length="302" mass="31375">MNPRLSFLALSLLLALPVLAATPIDQTRPLAADGSLRIENLKGEVVVRTWDRAQVHVTGSLGEGVEKLEIGPGGDSLAIEVKYPRNGGGWFGGNKSEPSRIEVRMPAGASLVVDVVSAHVDIDGLAGSPRLDVDSVSGDVRLRSSRVGEARFDLVSGDLEGELDSGDISVDTVSGDVRLSGRSGGELGVDSVSGDAELQFDRLRRAVMDSVSGNLSLRTALAPSGRISADTVSGGVQLRLPADTSARLSVETFSGGISSPVGTVKREKYGPGASLEAQLGAGDGELKLVTFSGGVRLYLEDK</sequence>
<feature type="domain" description="DUF4097" evidence="2">
    <location>
        <begin position="36"/>
        <end position="268"/>
    </location>
</feature>
<organism evidence="3 4">
    <name type="scientific">Arenimonas donghaensis DSM 18148 = HO3-R19</name>
    <dbReference type="NCBI Taxonomy" id="1121014"/>
    <lineage>
        <taxon>Bacteria</taxon>
        <taxon>Pseudomonadati</taxon>
        <taxon>Pseudomonadota</taxon>
        <taxon>Gammaproteobacteria</taxon>
        <taxon>Lysobacterales</taxon>
        <taxon>Lysobacteraceae</taxon>
        <taxon>Arenimonas</taxon>
    </lineage>
</organism>
<keyword evidence="4" id="KW-1185">Reference proteome</keyword>
<protein>
    <recommendedName>
        <fullName evidence="2">DUF4097 domain-containing protein</fullName>
    </recommendedName>
</protein>
<evidence type="ECO:0000313" key="4">
    <source>
        <dbReference type="Proteomes" id="UP000029085"/>
    </source>
</evidence>
<reference evidence="3 4" key="2">
    <citation type="journal article" date="2015" name="Stand. Genomic Sci.">
        <title>High quality draft genomic sequence of Arenimonas donghaensis DSM 18148(T).</title>
        <authorList>
            <person name="Chen F."/>
            <person name="Wang H."/>
            <person name="Cao Y."/>
            <person name="Li X."/>
            <person name="Wang G."/>
        </authorList>
    </citation>
    <scope>NUCLEOTIDE SEQUENCE [LARGE SCALE GENOMIC DNA]</scope>
    <source>
        <strain evidence="3 4">HO3-R19</strain>
    </source>
</reference>
<dbReference type="EMBL" id="AVCJ01000012">
    <property type="protein sequence ID" value="KFL36582.1"/>
    <property type="molecule type" value="Genomic_DNA"/>
</dbReference>